<evidence type="ECO:0000256" key="1">
    <source>
        <dbReference type="SAM" id="MobiDB-lite"/>
    </source>
</evidence>
<keyword evidence="3" id="KW-1185">Reference proteome</keyword>
<feature type="region of interest" description="Disordered" evidence="1">
    <location>
        <begin position="1"/>
        <end position="35"/>
    </location>
</feature>
<protein>
    <submittedName>
        <fullName evidence="2">DUF4192 domain-containing protein</fullName>
    </submittedName>
</protein>
<accession>A0ABW6S7U4</accession>
<dbReference type="InterPro" id="IPR025447">
    <property type="entry name" value="DUF4192"/>
</dbReference>
<sequence>MTTAIEPTPADDEFTGTPAESPADPARGASRERPALRADDPCECIAAVPALLGFVPRRSLVVYLLRRPPGGAGSAALSAVARHDLEPPGRGGWARLATQLTALCVRENTLAVLALIVDDRAGAPHSGKPGVRSGRHRYLVRALERALAAERIALDEVWAVRELAAGQPWWAVADPEVGGVQSDPAASPIALAEAVDGYRIKASREDLESLVAVDAQLCAEVRPEVDRAGILAGQRFRTAIFRDELDRYRRSLLNRVLDRVAALASDGTVDARALAETAVALRDPTVRDAAFALAGGLRAEAAARLWAQLCRVLTGSDRAEAATLFGYSAYTRGDGVLAGIALRAALESDPDHTVARLLDTALGTGMPPHEVRKLAYSGRAKAAELGVEFDLRADWLQP</sequence>
<reference evidence="2 3" key="1">
    <citation type="submission" date="2024-10" db="EMBL/GenBank/DDBJ databases">
        <title>The Natural Products Discovery Center: Release of the First 8490 Sequenced Strains for Exploring Actinobacteria Biosynthetic Diversity.</title>
        <authorList>
            <person name="Kalkreuter E."/>
            <person name="Kautsar S.A."/>
            <person name="Yang D."/>
            <person name="Bader C.D."/>
            <person name="Teijaro C.N."/>
            <person name="Fluegel L."/>
            <person name="Davis C.M."/>
            <person name="Simpson J.R."/>
            <person name="Lauterbach L."/>
            <person name="Steele A.D."/>
            <person name="Gui C."/>
            <person name="Meng S."/>
            <person name="Li G."/>
            <person name="Viehrig K."/>
            <person name="Ye F."/>
            <person name="Su P."/>
            <person name="Kiefer A.F."/>
            <person name="Nichols A."/>
            <person name="Cepeda A.J."/>
            <person name="Yan W."/>
            <person name="Fan B."/>
            <person name="Jiang Y."/>
            <person name="Adhikari A."/>
            <person name="Zheng C.-J."/>
            <person name="Schuster L."/>
            <person name="Cowan T.M."/>
            <person name="Smanski M.J."/>
            <person name="Chevrette M.G."/>
            <person name="De Carvalho L.P.S."/>
            <person name="Shen B."/>
        </authorList>
    </citation>
    <scope>NUCLEOTIDE SEQUENCE [LARGE SCALE GENOMIC DNA]</scope>
    <source>
        <strain evidence="2 3">NPDC002593</strain>
    </source>
</reference>
<dbReference type="Pfam" id="PF13830">
    <property type="entry name" value="DUF4192"/>
    <property type="match status" value="1"/>
</dbReference>
<name>A0ABW6S7U4_9NOCA</name>
<proteinExistence type="predicted"/>
<evidence type="ECO:0000313" key="2">
    <source>
        <dbReference type="EMBL" id="MFF3572357.1"/>
    </source>
</evidence>
<dbReference type="EMBL" id="JBIAQY010000013">
    <property type="protein sequence ID" value="MFF3572357.1"/>
    <property type="molecule type" value="Genomic_DNA"/>
</dbReference>
<organism evidence="2 3">
    <name type="scientific">Nocardia jiangxiensis</name>
    <dbReference type="NCBI Taxonomy" id="282685"/>
    <lineage>
        <taxon>Bacteria</taxon>
        <taxon>Bacillati</taxon>
        <taxon>Actinomycetota</taxon>
        <taxon>Actinomycetes</taxon>
        <taxon>Mycobacteriales</taxon>
        <taxon>Nocardiaceae</taxon>
        <taxon>Nocardia</taxon>
    </lineage>
</organism>
<gene>
    <name evidence="2" type="ORF">ACFYXQ_31750</name>
</gene>
<dbReference type="RefSeq" id="WP_051193210.1">
    <property type="nucleotide sequence ID" value="NZ_JBIAQY010000013.1"/>
</dbReference>
<dbReference type="Proteomes" id="UP001601992">
    <property type="component" value="Unassembled WGS sequence"/>
</dbReference>
<comment type="caution">
    <text evidence="2">The sequence shown here is derived from an EMBL/GenBank/DDBJ whole genome shotgun (WGS) entry which is preliminary data.</text>
</comment>
<evidence type="ECO:0000313" key="3">
    <source>
        <dbReference type="Proteomes" id="UP001601992"/>
    </source>
</evidence>